<accession>A0A8S5QL80</accession>
<name>A0A8S5QL80_9CAUD</name>
<dbReference type="EMBL" id="BK015689">
    <property type="protein sequence ID" value="DAE20007.1"/>
    <property type="molecule type" value="Genomic_DNA"/>
</dbReference>
<organism evidence="1">
    <name type="scientific">CrAss-like virus sp. ctYsL76</name>
    <dbReference type="NCBI Taxonomy" id="2826826"/>
    <lineage>
        <taxon>Viruses</taxon>
        <taxon>Duplodnaviria</taxon>
        <taxon>Heunggongvirae</taxon>
        <taxon>Uroviricota</taxon>
        <taxon>Caudoviricetes</taxon>
        <taxon>Crassvirales</taxon>
    </lineage>
</organism>
<reference evidence="1" key="1">
    <citation type="journal article" date="2021" name="Proc. Natl. Acad. Sci. U.S.A.">
        <title>A Catalog of Tens of Thousands of Viruses from Human Metagenomes Reveals Hidden Associations with Chronic Diseases.</title>
        <authorList>
            <person name="Tisza M.J."/>
            <person name="Buck C.B."/>
        </authorList>
    </citation>
    <scope>NUCLEOTIDE SEQUENCE</scope>
    <source>
        <strain evidence="1">CtYsL76</strain>
    </source>
</reference>
<sequence length="178" mass="21841">MIKELDDYLDILQNKYPHISRYELKRVLEHGFYTFYILNRKGADVHVHNSRFTALCGRLFIDDRIRYLYNCFRKKRKLHLTYNYAQEKYDGAYYFGLSDEEWDRYKKKIMSPQKKKIKFTNLKLYKIKDECYIDKTKTHFLMVYYPIDVGWSFTEEELTTKDFKYFAYRDAKGQIVTI</sequence>
<proteinExistence type="predicted"/>
<protein>
    <submittedName>
        <fullName evidence="1">Uncharacterized protein</fullName>
    </submittedName>
</protein>
<evidence type="ECO:0000313" key="1">
    <source>
        <dbReference type="EMBL" id="DAE20007.1"/>
    </source>
</evidence>